<keyword evidence="8" id="KW-1185">Reference proteome</keyword>
<evidence type="ECO:0000259" key="6">
    <source>
        <dbReference type="Pfam" id="PF23914"/>
    </source>
</evidence>
<feature type="domain" description="Cytochrome c-type biogenesis protein H TPR" evidence="6">
    <location>
        <begin position="73"/>
        <end position="190"/>
    </location>
</feature>
<keyword evidence="3" id="KW-0802">TPR repeat</keyword>
<evidence type="ECO:0000313" key="8">
    <source>
        <dbReference type="Proteomes" id="UP000029391"/>
    </source>
</evidence>
<dbReference type="STRING" id="1121013.GCA_000426365_00220"/>
<gene>
    <name evidence="7" type="ORF">P873_14400</name>
</gene>
<dbReference type="InterPro" id="IPR056412">
    <property type="entry name" value="Ig_CycH"/>
</dbReference>
<proteinExistence type="predicted"/>
<feature type="transmembrane region" description="Helical" evidence="4">
    <location>
        <begin position="31"/>
        <end position="49"/>
    </location>
</feature>
<dbReference type="Proteomes" id="UP000029391">
    <property type="component" value="Unassembled WGS sequence"/>
</dbReference>
<comment type="caution">
    <text evidence="7">The sequence shown here is derived from an EMBL/GenBank/DDBJ whole genome shotgun (WGS) entry which is preliminary data.</text>
</comment>
<dbReference type="Pfam" id="PF23914">
    <property type="entry name" value="TPR_CcmH_CycH"/>
    <property type="match status" value="1"/>
</dbReference>
<dbReference type="eggNOG" id="COG4235">
    <property type="taxonomic scope" value="Bacteria"/>
</dbReference>
<evidence type="ECO:0000259" key="5">
    <source>
        <dbReference type="Pfam" id="PF23892"/>
    </source>
</evidence>
<feature type="domain" description="Cytochrome c-type biogenesis protein H Ig-like" evidence="5">
    <location>
        <begin position="231"/>
        <end position="340"/>
    </location>
</feature>
<dbReference type="EMBL" id="AWXU01000059">
    <property type="protein sequence ID" value="KFN47924.1"/>
    <property type="molecule type" value="Genomic_DNA"/>
</dbReference>
<dbReference type="InterPro" id="IPR011990">
    <property type="entry name" value="TPR-like_helical_dom_sf"/>
</dbReference>
<keyword evidence="4" id="KW-0472">Membrane</keyword>
<protein>
    <recommendedName>
        <fullName evidence="9">Cytochrome C biogenesis protein</fullName>
    </recommendedName>
</protein>
<dbReference type="PANTHER" id="PTHR47870:SF1">
    <property type="entry name" value="CYTOCHROME C-TYPE BIOGENESIS PROTEIN CCMH"/>
    <property type="match status" value="1"/>
</dbReference>
<dbReference type="InterPro" id="IPR051263">
    <property type="entry name" value="C-type_cytochrome_biogenesis"/>
</dbReference>
<dbReference type="RefSeq" id="WP_051239356.1">
    <property type="nucleotide sequence ID" value="NZ_AUFF01000001.1"/>
</dbReference>
<dbReference type="OrthoDB" id="9776053at2"/>
<dbReference type="SUPFAM" id="SSF48452">
    <property type="entry name" value="TPR-like"/>
    <property type="match status" value="1"/>
</dbReference>
<evidence type="ECO:0008006" key="9">
    <source>
        <dbReference type="Google" id="ProtNLM"/>
    </source>
</evidence>
<dbReference type="InterPro" id="IPR056413">
    <property type="entry name" value="TPR_CcmH_CycH"/>
</dbReference>
<accession>A0A091BAT1</accession>
<dbReference type="AlphaFoldDB" id="A0A091BAT1"/>
<keyword evidence="4" id="KW-1133">Transmembrane helix</keyword>
<keyword evidence="2" id="KW-0201">Cytochrome c-type biogenesis</keyword>
<evidence type="ECO:0000256" key="4">
    <source>
        <dbReference type="SAM" id="Phobius"/>
    </source>
</evidence>
<dbReference type="PANTHER" id="PTHR47870">
    <property type="entry name" value="CYTOCHROME C-TYPE BIOGENESIS PROTEIN CCMH"/>
    <property type="match status" value="1"/>
</dbReference>
<evidence type="ECO:0000256" key="2">
    <source>
        <dbReference type="ARBA" id="ARBA00022748"/>
    </source>
</evidence>
<keyword evidence="1" id="KW-0677">Repeat</keyword>
<evidence type="ECO:0000256" key="3">
    <source>
        <dbReference type="ARBA" id="ARBA00022803"/>
    </source>
</evidence>
<dbReference type="Pfam" id="PF23892">
    <property type="entry name" value="Ig_CycH"/>
    <property type="match status" value="1"/>
</dbReference>
<evidence type="ECO:0000313" key="7">
    <source>
        <dbReference type="EMBL" id="KFN47924.1"/>
    </source>
</evidence>
<dbReference type="GO" id="GO:0017004">
    <property type="term" value="P:cytochrome complex assembly"/>
    <property type="evidence" value="ECO:0007669"/>
    <property type="project" value="UniProtKB-KW"/>
</dbReference>
<keyword evidence="4" id="KW-0812">Transmembrane</keyword>
<sequence length="344" mass="35455">MTAFVLAAAALLALVLVIVLPSLWRGGRTAGLALVLLLAGGGAGLYALLGTPMALDPALVRAPTTAAEAVAQLEARLKAEPANVEGWVLLARFRAQTGDWVAARDAMANARAVLPDDRDLMVEHADLMMRAAPDGRFPAEATAMLEQVVAAVPTHQRALFYLGAQRYQAGQPAEAVALWERLLPLLDEATAQALLPQLAIARTEAGMPARDYAAELAAGRGGDAAATGTRLAVTIELAPELAARLGDDDVLYVFARAADGAGPPVAARRMPARGFPVQLELSDADALMPTGTLSQQTAVQLAARISKSGDAAAAAGDLVAAAQTVELVAGEAVAATLRIDGVQE</sequence>
<organism evidence="7 8">
    <name type="scientific">Arenimonas composti TR7-09 = DSM 18010</name>
    <dbReference type="NCBI Taxonomy" id="1121013"/>
    <lineage>
        <taxon>Bacteria</taxon>
        <taxon>Pseudomonadati</taxon>
        <taxon>Pseudomonadota</taxon>
        <taxon>Gammaproteobacteria</taxon>
        <taxon>Lysobacterales</taxon>
        <taxon>Lysobacteraceae</taxon>
        <taxon>Arenimonas</taxon>
    </lineage>
</organism>
<dbReference type="Gene3D" id="1.25.40.10">
    <property type="entry name" value="Tetratricopeptide repeat domain"/>
    <property type="match status" value="1"/>
</dbReference>
<reference evidence="7 8" key="1">
    <citation type="submission" date="2013-09" db="EMBL/GenBank/DDBJ databases">
        <title>Genome sequencing of Arenimonas composti.</title>
        <authorList>
            <person name="Chen F."/>
            <person name="Wang G."/>
        </authorList>
    </citation>
    <scope>NUCLEOTIDE SEQUENCE [LARGE SCALE GENOMIC DNA]</scope>
    <source>
        <strain evidence="7 8">TR7-09</strain>
    </source>
</reference>
<name>A0A091BAT1_9GAMM</name>
<evidence type="ECO:0000256" key="1">
    <source>
        <dbReference type="ARBA" id="ARBA00022737"/>
    </source>
</evidence>